<comment type="caution">
    <text evidence="1">The sequence shown here is derived from an EMBL/GenBank/DDBJ whole genome shotgun (WGS) entry which is preliminary data.</text>
</comment>
<protein>
    <submittedName>
        <fullName evidence="1">DUF1853 family protein</fullName>
    </submittedName>
</protein>
<sequence>MTPFASLADLHQRLGQPAVRDLAWVLLSPPLLGDAPWPQRHPLSACPWGRHPAALADWLLKLDGDCQALLDWLARSSVRRLGLYYERLWQFALHAAPGVEVLAANLPIRDNGHTLGELDLLLRDAEGVHHLELAIKFYLGPEGASGAQPADWLGPGTHDRLDIKLDHLSQHQLPMSARGEALPALAELDLTHVQAAFWLGGYLFYPWPAACRAPRGANAHHLRGRWLHRRDFAAYVAQAADGCWQPLPRGAWLASARVAPDQRWSRQRLQDWLAALPAQANAQLMVRLEAGQQRHWYEAERLFLVHDRWPLLTPAPIEP</sequence>
<reference evidence="1 2" key="1">
    <citation type="submission" date="2024-07" db="EMBL/GenBank/DDBJ databases">
        <authorList>
            <person name="Li M."/>
        </authorList>
    </citation>
    <scope>NUCLEOTIDE SEQUENCE [LARGE SCALE GENOMIC DNA]</scope>
    <source>
        <strain evidence="1 2">25A3E</strain>
    </source>
</reference>
<proteinExistence type="predicted"/>
<evidence type="ECO:0000313" key="1">
    <source>
        <dbReference type="EMBL" id="MEX6502088.1"/>
    </source>
</evidence>
<organism evidence="1 2">
    <name type="scientific">Pseudomonas zhanjiangensis</name>
    <dbReference type="NCBI Taxonomy" id="3239015"/>
    <lineage>
        <taxon>Bacteria</taxon>
        <taxon>Pseudomonadati</taxon>
        <taxon>Pseudomonadota</taxon>
        <taxon>Gammaproteobacteria</taxon>
        <taxon>Pseudomonadales</taxon>
        <taxon>Pseudomonadaceae</taxon>
        <taxon>Pseudomonas</taxon>
    </lineage>
</organism>
<keyword evidence="2" id="KW-1185">Reference proteome</keyword>
<dbReference type="Pfam" id="PF08907">
    <property type="entry name" value="DUF1853"/>
    <property type="match status" value="1"/>
</dbReference>
<accession>A0ABV3YVV1</accession>
<dbReference type="EMBL" id="JBFTEG010000005">
    <property type="protein sequence ID" value="MEX6502088.1"/>
    <property type="molecule type" value="Genomic_DNA"/>
</dbReference>
<gene>
    <name evidence="1" type="ORF">AB5S05_08460</name>
</gene>
<dbReference type="InterPro" id="IPR015003">
    <property type="entry name" value="DUF1853"/>
</dbReference>
<evidence type="ECO:0000313" key="2">
    <source>
        <dbReference type="Proteomes" id="UP001560296"/>
    </source>
</evidence>
<name>A0ABV3YVV1_9PSED</name>
<dbReference type="RefSeq" id="WP_369287061.1">
    <property type="nucleotide sequence ID" value="NZ_JBFTEG010000005.1"/>
</dbReference>
<dbReference type="Proteomes" id="UP001560296">
    <property type="component" value="Unassembled WGS sequence"/>
</dbReference>